<reference evidence="3" key="1">
    <citation type="journal article" date="2019" name="Int. J. Syst. Evol. Microbiol.">
        <title>The Global Catalogue of Microorganisms (GCM) 10K type strain sequencing project: providing services to taxonomists for standard genome sequencing and annotation.</title>
        <authorList>
            <consortium name="The Broad Institute Genomics Platform"/>
            <consortium name="The Broad Institute Genome Sequencing Center for Infectious Disease"/>
            <person name="Wu L."/>
            <person name="Ma J."/>
        </authorList>
    </citation>
    <scope>NUCLEOTIDE SEQUENCE [LARGE SCALE GENOMIC DNA]</scope>
    <source>
        <strain evidence="3">CGMCC 1.9106</strain>
    </source>
</reference>
<sequence length="186" mass="19875">MELLVIAVAAVVAIVVVNALARRTGVAAPLLLVALGVTVAAGTLLVQGGTLPWLVRRLSLGDAPSSTATDVPALRRTGQEAARAMLDDAALARPDGGGYDPEVLARVRADVVRDDTTQDLDALATARRIRQYRELRLRVIERQRSALLTARATGRYDSRVLEKVLDTLDAEQLMVELRTASAVDDG</sequence>
<keyword evidence="1" id="KW-0812">Transmembrane</keyword>
<evidence type="ECO:0000313" key="3">
    <source>
        <dbReference type="Proteomes" id="UP001596392"/>
    </source>
</evidence>
<dbReference type="RefSeq" id="WP_376808040.1">
    <property type="nucleotide sequence ID" value="NZ_JBHTAC010000022.1"/>
</dbReference>
<proteinExistence type="predicted"/>
<name>A0ABW2H1J4_9ACTN</name>
<dbReference type="EMBL" id="JBHTAC010000022">
    <property type="protein sequence ID" value="MFC7245080.1"/>
    <property type="molecule type" value="Genomic_DNA"/>
</dbReference>
<keyword evidence="1" id="KW-0472">Membrane</keyword>
<dbReference type="Proteomes" id="UP001596392">
    <property type="component" value="Unassembled WGS sequence"/>
</dbReference>
<keyword evidence="3" id="KW-1185">Reference proteome</keyword>
<evidence type="ECO:0008006" key="4">
    <source>
        <dbReference type="Google" id="ProtNLM"/>
    </source>
</evidence>
<keyword evidence="1" id="KW-1133">Transmembrane helix</keyword>
<protein>
    <recommendedName>
        <fullName evidence="4">Na+/H+ antiporter</fullName>
    </recommendedName>
</protein>
<feature type="transmembrane region" description="Helical" evidence="1">
    <location>
        <begin position="31"/>
        <end position="55"/>
    </location>
</feature>
<evidence type="ECO:0000256" key="1">
    <source>
        <dbReference type="SAM" id="Phobius"/>
    </source>
</evidence>
<organism evidence="2 3">
    <name type="scientific">Catellatospora aurea</name>
    <dbReference type="NCBI Taxonomy" id="1337874"/>
    <lineage>
        <taxon>Bacteria</taxon>
        <taxon>Bacillati</taxon>
        <taxon>Actinomycetota</taxon>
        <taxon>Actinomycetes</taxon>
        <taxon>Micromonosporales</taxon>
        <taxon>Micromonosporaceae</taxon>
        <taxon>Catellatospora</taxon>
    </lineage>
</organism>
<accession>A0ABW2H1J4</accession>
<evidence type="ECO:0000313" key="2">
    <source>
        <dbReference type="EMBL" id="MFC7245080.1"/>
    </source>
</evidence>
<comment type="caution">
    <text evidence="2">The sequence shown here is derived from an EMBL/GenBank/DDBJ whole genome shotgun (WGS) entry which is preliminary data.</text>
</comment>
<gene>
    <name evidence="2" type="ORF">ACFQO7_21605</name>
</gene>